<gene>
    <name evidence="2" type="ORF">OGH68_19460</name>
</gene>
<dbReference type="Pfam" id="PF24693">
    <property type="entry name" value="DUF7660"/>
    <property type="match status" value="1"/>
</dbReference>
<dbReference type="RefSeq" id="WP_100106974.1">
    <property type="nucleotide sequence ID" value="NZ_CP107567.1"/>
</dbReference>
<keyword evidence="3" id="KW-1185">Reference proteome</keyword>
<proteinExistence type="predicted"/>
<evidence type="ECO:0000313" key="3">
    <source>
        <dbReference type="Proteomes" id="UP001163878"/>
    </source>
</evidence>
<sequence>MPQPTYGSDAPVTSREALIHHIHQLREDLLANGDGWENPSLERYLESMAAWINDSAGYHRSQGEEPPGPDWEFIGNALRAAAMYE</sequence>
<organism evidence="2 3">
    <name type="scientific">Streptomyces peucetius</name>
    <dbReference type="NCBI Taxonomy" id="1950"/>
    <lineage>
        <taxon>Bacteria</taxon>
        <taxon>Bacillati</taxon>
        <taxon>Actinomycetota</taxon>
        <taxon>Actinomycetes</taxon>
        <taxon>Kitasatosporales</taxon>
        <taxon>Streptomycetaceae</taxon>
        <taxon>Streptomyces</taxon>
    </lineage>
</organism>
<evidence type="ECO:0000313" key="2">
    <source>
        <dbReference type="EMBL" id="UYQ63424.1"/>
    </source>
</evidence>
<reference evidence="2" key="1">
    <citation type="submission" date="2022-10" db="EMBL/GenBank/DDBJ databases">
        <title>Cytochrome P450 Catalyzes Benzene Ring Formation in the Biosynthesis of Trialkyl-Substituted Aromatic Polyketides.</title>
        <authorList>
            <person name="Zhao E."/>
            <person name="Ge H."/>
        </authorList>
    </citation>
    <scope>NUCLEOTIDE SEQUENCE</scope>
    <source>
        <strain evidence="2">NA0869</strain>
    </source>
</reference>
<name>A0ABY6IBS8_STRPE</name>
<feature type="domain" description="DUF7660" evidence="1">
    <location>
        <begin position="14"/>
        <end position="85"/>
    </location>
</feature>
<dbReference type="EMBL" id="CP107567">
    <property type="protein sequence ID" value="UYQ63424.1"/>
    <property type="molecule type" value="Genomic_DNA"/>
</dbReference>
<accession>A0ABY6IBS8</accession>
<dbReference type="InterPro" id="IPR056077">
    <property type="entry name" value="DUF7660"/>
</dbReference>
<dbReference type="Proteomes" id="UP001163878">
    <property type="component" value="Chromosome"/>
</dbReference>
<evidence type="ECO:0000259" key="1">
    <source>
        <dbReference type="Pfam" id="PF24693"/>
    </source>
</evidence>
<protein>
    <recommendedName>
        <fullName evidence="1">DUF7660 domain-containing protein</fullName>
    </recommendedName>
</protein>